<dbReference type="AlphaFoldDB" id="A0A8J4G1A7"/>
<dbReference type="OrthoDB" id="540680at2759"/>
<organism evidence="4 5">
    <name type="scientific">Volvox reticuliferus</name>
    <dbReference type="NCBI Taxonomy" id="1737510"/>
    <lineage>
        <taxon>Eukaryota</taxon>
        <taxon>Viridiplantae</taxon>
        <taxon>Chlorophyta</taxon>
        <taxon>core chlorophytes</taxon>
        <taxon>Chlorophyceae</taxon>
        <taxon>CS clade</taxon>
        <taxon>Chlamydomonadales</taxon>
        <taxon>Volvocaceae</taxon>
        <taxon>Volvox</taxon>
    </lineage>
</organism>
<evidence type="ECO:0000313" key="4">
    <source>
        <dbReference type="EMBL" id="GIL97694.1"/>
    </source>
</evidence>
<proteinExistence type="predicted"/>
<comment type="caution">
    <text evidence="4">The sequence shown here is derived from an EMBL/GenBank/DDBJ whole genome shotgun (WGS) entry which is preliminary data.</text>
</comment>
<gene>
    <name evidence="3" type="ORF">Vretifemale_6489</name>
    <name evidence="4" type="ORF">Vretimale_3278</name>
</gene>
<dbReference type="EMBL" id="BNCQ01000004">
    <property type="protein sequence ID" value="GIL97694.1"/>
    <property type="molecule type" value="Genomic_DNA"/>
</dbReference>
<evidence type="ECO:0000313" key="3">
    <source>
        <dbReference type="EMBL" id="GIL76990.1"/>
    </source>
</evidence>
<evidence type="ECO:0000313" key="5">
    <source>
        <dbReference type="Proteomes" id="UP000722791"/>
    </source>
</evidence>
<reference evidence="4" key="1">
    <citation type="journal article" date="2021" name="Proc. Natl. Acad. Sci. U.S.A.">
        <title>Three genomes in the algal genus Volvox reveal the fate of a haploid sex-determining region after a transition to homothallism.</title>
        <authorList>
            <person name="Yamamoto K."/>
            <person name="Hamaji T."/>
            <person name="Kawai-Toyooka H."/>
            <person name="Matsuzaki R."/>
            <person name="Takahashi F."/>
            <person name="Nishimura Y."/>
            <person name="Kawachi M."/>
            <person name="Noguchi H."/>
            <person name="Minakuchi Y."/>
            <person name="Umen J.G."/>
            <person name="Toyoda A."/>
            <person name="Nozaki H."/>
        </authorList>
    </citation>
    <scope>NUCLEOTIDE SEQUENCE</scope>
    <source>
        <strain evidence="4">NIES-3785</strain>
        <strain evidence="3">NIES-3786</strain>
    </source>
</reference>
<dbReference type="GO" id="GO:0005930">
    <property type="term" value="C:axoneme"/>
    <property type="evidence" value="ECO:0007669"/>
    <property type="project" value="UniProtKB-SubCell"/>
</dbReference>
<evidence type="ECO:0008006" key="7">
    <source>
        <dbReference type="Google" id="ProtNLM"/>
    </source>
</evidence>
<dbReference type="SUPFAM" id="SSF52047">
    <property type="entry name" value="RNI-like"/>
    <property type="match status" value="1"/>
</dbReference>
<dbReference type="Proteomes" id="UP000747110">
    <property type="component" value="Unassembled WGS sequence"/>
</dbReference>
<evidence type="ECO:0000256" key="1">
    <source>
        <dbReference type="ARBA" id="ARBA00004430"/>
    </source>
</evidence>
<dbReference type="Proteomes" id="UP000722791">
    <property type="component" value="Unassembled WGS sequence"/>
</dbReference>
<comment type="subcellular location">
    <subcellularLocation>
        <location evidence="1">Cytoplasm</location>
        <location evidence="1">Cytoskeleton</location>
        <location evidence="1">Cilium axoneme</location>
    </subcellularLocation>
</comment>
<name>A0A8J4G1A7_9CHLO</name>
<dbReference type="Gene3D" id="3.80.10.10">
    <property type="entry name" value="Ribonuclease Inhibitor"/>
    <property type="match status" value="1"/>
</dbReference>
<evidence type="ECO:0000256" key="2">
    <source>
        <dbReference type="SAM" id="MobiDB-lite"/>
    </source>
</evidence>
<feature type="region of interest" description="Disordered" evidence="2">
    <location>
        <begin position="344"/>
        <end position="364"/>
    </location>
</feature>
<dbReference type="InterPro" id="IPR032675">
    <property type="entry name" value="LRR_dom_sf"/>
</dbReference>
<sequence>MVDFISVDAHTSPAREPPLTVPSPFLLLPDNLLERILLETGRGSELRYVCKAFSSAISRSATNLKVPREVLRNYEDLSGALAAFPNARCIVLDLSRQIRLVHTHALEDKSEVTDDDLVSGALDTVAALRHSLTSLAVLHLSYSLTLPSATALAFFVSCSLTELELQDISIQRAASDGTSNLQRSHPPTMPGQMQAETLADSIRARGTAMVQFACSLPSLRRLSLCNAAFSTSDIAALAALTQLEELSLIGAMECGGPGGSPYSGPPDSQCPKFVGAMAAVPTYKHLLAALPRLRRLRLPMAIPTPCGGTRHELFDSDDEDGIMDDQDDDEISLVHLNRSLWAGPAAAQREDRTQGRGDSSAPQVQGCSIRTQHLTLSGPSDQDGGREFLTMCPGVPVGCEWCFPPHLEELTIPLCFLNGPVFRAACEVYGSGGGSCHDGGVCVDGAAHRRLRSLHIICAPGYTMWEGSFLNGDSDFAVIARLAPSLESLHLSLEFGGSGRNALRKDRLRDCLHHLQALNKLQDLCITGTHQPVCFTIRKTRDDRSDILSYFYGLPRPCTGIRLDVMQPPAHPPFLVRPGSGDPIFAVPQPTPQPPRNSGSSRPAHCPDSLLIHWPQLRTLSVCGQCAIRSGCDGQIRLVWLSSVDHISVFQQRSQQL</sequence>
<dbReference type="EMBL" id="BNCP01000010">
    <property type="protein sequence ID" value="GIL76990.1"/>
    <property type="molecule type" value="Genomic_DNA"/>
</dbReference>
<protein>
    <recommendedName>
        <fullName evidence="7">F-box domain-containing protein</fullName>
    </recommendedName>
</protein>
<evidence type="ECO:0000313" key="6">
    <source>
        <dbReference type="Proteomes" id="UP000747110"/>
    </source>
</evidence>
<keyword evidence="6" id="KW-1185">Reference proteome</keyword>
<feature type="region of interest" description="Disordered" evidence="2">
    <location>
        <begin position="585"/>
        <end position="604"/>
    </location>
</feature>
<accession>A0A8J4G1A7</accession>